<protein>
    <submittedName>
        <fullName evidence="2">Uncharacterized protein</fullName>
    </submittedName>
</protein>
<dbReference type="Proteomes" id="UP001210865">
    <property type="component" value="Chromosome"/>
</dbReference>
<keyword evidence="1" id="KW-0472">Membrane</keyword>
<name>A0ABY7NNG8_9SPHN</name>
<dbReference type="EMBL" id="CP115174">
    <property type="protein sequence ID" value="WBO22520.1"/>
    <property type="molecule type" value="Genomic_DNA"/>
</dbReference>
<evidence type="ECO:0000256" key="1">
    <source>
        <dbReference type="SAM" id="Phobius"/>
    </source>
</evidence>
<keyword evidence="1" id="KW-0812">Transmembrane</keyword>
<dbReference type="RefSeq" id="WP_270077162.1">
    <property type="nucleotide sequence ID" value="NZ_CP115174.1"/>
</dbReference>
<feature type="transmembrane region" description="Helical" evidence="1">
    <location>
        <begin position="97"/>
        <end position="114"/>
    </location>
</feature>
<reference evidence="2 3" key="1">
    <citation type="submission" date="2022-12" db="EMBL/GenBank/DDBJ databases">
        <title>Sphingomonas abieness sp. nov., an endophytic bacterium isolated from Abies koreana.</title>
        <authorList>
            <person name="Jiang L."/>
            <person name="Lee J."/>
        </authorList>
    </citation>
    <scope>NUCLEOTIDE SEQUENCE [LARGE SCALE GENOMIC DNA]</scope>
    <source>
        <strain evidence="3">PAMB 00755</strain>
    </source>
</reference>
<gene>
    <name evidence="2" type="ORF">PBT88_20695</name>
</gene>
<evidence type="ECO:0000313" key="3">
    <source>
        <dbReference type="Proteomes" id="UP001210865"/>
    </source>
</evidence>
<evidence type="ECO:0000313" key="2">
    <source>
        <dbReference type="EMBL" id="WBO22520.1"/>
    </source>
</evidence>
<accession>A0ABY7NNG8</accession>
<organism evidence="2 3">
    <name type="scientific">Sphingomonas abietis</name>
    <dbReference type="NCBI Taxonomy" id="3012344"/>
    <lineage>
        <taxon>Bacteria</taxon>
        <taxon>Pseudomonadati</taxon>
        <taxon>Pseudomonadota</taxon>
        <taxon>Alphaproteobacteria</taxon>
        <taxon>Sphingomonadales</taxon>
        <taxon>Sphingomonadaceae</taxon>
        <taxon>Sphingomonas</taxon>
    </lineage>
</organism>
<keyword evidence="1" id="KW-1133">Transmembrane helix</keyword>
<keyword evidence="3" id="KW-1185">Reference proteome</keyword>
<sequence>MRIPAADGGGMVAVRACFPHTIPAAVRQKSRWITGIALAGWDRLGWQGGIAERWMRLRDRRTILAAMVLIAAYIALPAWGLAWIGAQCLDRSTDSPAPLPLILANVMLLAWRIAMRMSITRASHGWAMALLAPVHMIIGNIVAMMAALRALGLYTNLVHHGRLRWDKTAHLPPIADGAR</sequence>
<feature type="transmembrane region" description="Helical" evidence="1">
    <location>
        <begin position="126"/>
        <end position="148"/>
    </location>
</feature>
<proteinExistence type="predicted"/>
<feature type="transmembrane region" description="Helical" evidence="1">
    <location>
        <begin position="63"/>
        <end position="85"/>
    </location>
</feature>